<keyword evidence="6" id="KW-1185">Reference proteome</keyword>
<dbReference type="Gene3D" id="2.70.70.10">
    <property type="entry name" value="Glucose Permease (Domain IIA)"/>
    <property type="match status" value="2"/>
</dbReference>
<sequence>MNRRSFLVLVLVVASLVPNGPATAGGSEPWIWPLPWHDIRQRFDKPESAYGPGHRGVDLAASVGDPVRAVAAGRVAFTGPVAGIPVVTIEHGRERSTYQPVSSPLKVGDSVAAGQEIGTLLGSPSHCAGSCLHLGRVVGKDDYLDPLELLSSGRYRLISPHGKPPAPPASGNGSLDRPVGGPVTSAFGMRVHPVTGVRKLHDGIDFGVSCGTPVHAAAAGTVVRRSRSAAYGKRIVIRHRPGLETSYNHLSRQSVSTGERVGRGTVIGRSGNTGLSTGCHLHFMVVKNGHAVNPSKFL</sequence>
<dbReference type="RefSeq" id="WP_309970993.1">
    <property type="nucleotide sequence ID" value="NZ_JAVDWH010000001.1"/>
</dbReference>
<feature type="domain" description="M23ase beta-sheet core" evidence="4">
    <location>
        <begin position="200"/>
        <end position="294"/>
    </location>
</feature>
<dbReference type="SUPFAM" id="SSF51261">
    <property type="entry name" value="Duplicated hybrid motif"/>
    <property type="match status" value="2"/>
</dbReference>
<evidence type="ECO:0000313" key="6">
    <source>
        <dbReference type="Proteomes" id="UP001257739"/>
    </source>
</evidence>
<dbReference type="Pfam" id="PF01551">
    <property type="entry name" value="Peptidase_M23"/>
    <property type="match status" value="2"/>
</dbReference>
<dbReference type="InterPro" id="IPR011055">
    <property type="entry name" value="Dup_hybrid_motif"/>
</dbReference>
<evidence type="ECO:0000313" key="5">
    <source>
        <dbReference type="EMBL" id="MDR7087417.1"/>
    </source>
</evidence>
<feature type="signal peptide" evidence="3">
    <location>
        <begin position="1"/>
        <end position="24"/>
    </location>
</feature>
<feature type="chain" id="PRO_5045174308" evidence="3">
    <location>
        <begin position="25"/>
        <end position="298"/>
    </location>
</feature>
<dbReference type="PANTHER" id="PTHR21666:SF289">
    <property type="entry name" value="L-ALA--D-GLU ENDOPEPTIDASE"/>
    <property type="match status" value="1"/>
</dbReference>
<dbReference type="InterPro" id="IPR016047">
    <property type="entry name" value="M23ase_b-sheet_dom"/>
</dbReference>
<dbReference type="PANTHER" id="PTHR21666">
    <property type="entry name" value="PEPTIDASE-RELATED"/>
    <property type="match status" value="1"/>
</dbReference>
<accession>A0ABU1UQG3</accession>
<feature type="domain" description="M23ase beta-sheet core" evidence="4">
    <location>
        <begin position="53"/>
        <end position="136"/>
    </location>
</feature>
<organism evidence="5 6">
    <name type="scientific">Aeromicrobium panaciterrae</name>
    <dbReference type="NCBI Taxonomy" id="363861"/>
    <lineage>
        <taxon>Bacteria</taxon>
        <taxon>Bacillati</taxon>
        <taxon>Actinomycetota</taxon>
        <taxon>Actinomycetes</taxon>
        <taxon>Propionibacteriales</taxon>
        <taxon>Nocardioidaceae</taxon>
        <taxon>Aeromicrobium</taxon>
    </lineage>
</organism>
<evidence type="ECO:0000256" key="3">
    <source>
        <dbReference type="SAM" id="SignalP"/>
    </source>
</evidence>
<dbReference type="Proteomes" id="UP001257739">
    <property type="component" value="Unassembled WGS sequence"/>
</dbReference>
<keyword evidence="5" id="KW-0378">Hydrolase</keyword>
<name>A0ABU1UQG3_9ACTN</name>
<keyword evidence="1 3" id="KW-0732">Signal</keyword>
<dbReference type="EMBL" id="JAVDWH010000001">
    <property type="protein sequence ID" value="MDR7087417.1"/>
    <property type="molecule type" value="Genomic_DNA"/>
</dbReference>
<evidence type="ECO:0000256" key="2">
    <source>
        <dbReference type="SAM" id="MobiDB-lite"/>
    </source>
</evidence>
<gene>
    <name evidence="5" type="ORF">J2X11_002256</name>
</gene>
<dbReference type="CDD" id="cd12797">
    <property type="entry name" value="M23_peptidase"/>
    <property type="match status" value="2"/>
</dbReference>
<dbReference type="GO" id="GO:0016787">
    <property type="term" value="F:hydrolase activity"/>
    <property type="evidence" value="ECO:0007669"/>
    <property type="project" value="UniProtKB-KW"/>
</dbReference>
<proteinExistence type="predicted"/>
<protein>
    <submittedName>
        <fullName evidence="5">Murein DD-endopeptidase MepM/ murein hydrolase activator NlpD</fullName>
    </submittedName>
</protein>
<evidence type="ECO:0000259" key="4">
    <source>
        <dbReference type="Pfam" id="PF01551"/>
    </source>
</evidence>
<comment type="caution">
    <text evidence="5">The sequence shown here is derived from an EMBL/GenBank/DDBJ whole genome shotgun (WGS) entry which is preliminary data.</text>
</comment>
<dbReference type="InterPro" id="IPR050570">
    <property type="entry name" value="Cell_wall_metabolism_enzyme"/>
</dbReference>
<feature type="region of interest" description="Disordered" evidence="2">
    <location>
        <begin position="158"/>
        <end position="180"/>
    </location>
</feature>
<reference evidence="5 6" key="1">
    <citation type="submission" date="2023-07" db="EMBL/GenBank/DDBJ databases">
        <title>Sorghum-associated microbial communities from plants grown in Nebraska, USA.</title>
        <authorList>
            <person name="Schachtman D."/>
        </authorList>
    </citation>
    <scope>NUCLEOTIDE SEQUENCE [LARGE SCALE GENOMIC DNA]</scope>
    <source>
        <strain evidence="5 6">BE248</strain>
    </source>
</reference>
<evidence type="ECO:0000256" key="1">
    <source>
        <dbReference type="ARBA" id="ARBA00022729"/>
    </source>
</evidence>